<dbReference type="Proteomes" id="UP000005741">
    <property type="component" value="Chromosome"/>
</dbReference>
<organism evidence="2 3">
    <name type="scientific">Methanoplanus limicola DSM 2279</name>
    <dbReference type="NCBI Taxonomy" id="937775"/>
    <lineage>
        <taxon>Archaea</taxon>
        <taxon>Methanobacteriati</taxon>
        <taxon>Methanobacteriota</taxon>
        <taxon>Stenosarchaea group</taxon>
        <taxon>Methanomicrobia</taxon>
        <taxon>Methanomicrobiales</taxon>
        <taxon>Methanomicrobiaceae</taxon>
        <taxon>Methanoplanus</taxon>
    </lineage>
</organism>
<dbReference type="EMBL" id="CM001436">
    <property type="protein sequence ID" value="EHQ34975.1"/>
    <property type="molecule type" value="Genomic_DNA"/>
</dbReference>
<accession>H1YXK6</accession>
<dbReference type="HOGENOM" id="CLU_1599020_0_0_2"/>
<dbReference type="RefSeq" id="WP_004076689.1">
    <property type="nucleotide sequence ID" value="NZ_CM001436.1"/>
</dbReference>
<feature type="transmembrane region" description="Helical" evidence="1">
    <location>
        <begin position="16"/>
        <end position="36"/>
    </location>
</feature>
<keyword evidence="1" id="KW-0812">Transmembrane</keyword>
<evidence type="ECO:0000313" key="3">
    <source>
        <dbReference type="Proteomes" id="UP000005741"/>
    </source>
</evidence>
<protein>
    <submittedName>
        <fullName evidence="2">Uncharacterized protein</fullName>
    </submittedName>
</protein>
<proteinExistence type="predicted"/>
<keyword evidence="3" id="KW-1185">Reference proteome</keyword>
<name>H1YXK6_9EURY</name>
<evidence type="ECO:0000256" key="1">
    <source>
        <dbReference type="SAM" id="Phobius"/>
    </source>
</evidence>
<sequence length="171" mass="18469">MVIPGDEAQLFTIEGLVAGLIMLTTAFFIVGTASVYTPADVHISDMQTEQLGFDALRVMSTPYIYGDESELEDIVSGIDAGGVSESAAALQFRESFSELISSGTGATTIVDSLSFSSAIYYVDAGAVENQSLPDNPENYAKRPSVSTGRYLLTEWDGSESIVRFEVILWRE</sequence>
<dbReference type="InterPro" id="IPR055712">
    <property type="entry name" value="DUF7288"/>
</dbReference>
<keyword evidence="1" id="KW-0472">Membrane</keyword>
<reference evidence="2 3" key="1">
    <citation type="submission" date="2011-10" db="EMBL/GenBank/DDBJ databases">
        <title>The Improved High-Quality Draft genome of Methanoplanus limicola DSM 2279.</title>
        <authorList>
            <consortium name="US DOE Joint Genome Institute (JGI-PGF)"/>
            <person name="Lucas S."/>
            <person name="Copeland A."/>
            <person name="Lapidus A."/>
            <person name="Glavina del Rio T."/>
            <person name="Dalin E."/>
            <person name="Tice H."/>
            <person name="Bruce D."/>
            <person name="Goodwin L."/>
            <person name="Pitluck S."/>
            <person name="Peters L."/>
            <person name="Mikhailova N."/>
            <person name="Lu M."/>
            <person name="Kyrpides N."/>
            <person name="Mavromatis K."/>
            <person name="Ivanova N."/>
            <person name="Markowitz V."/>
            <person name="Cheng J.-F."/>
            <person name="Hugenholtz P."/>
            <person name="Woyke T."/>
            <person name="Wu D."/>
            <person name="Wirth R."/>
            <person name="Brambilla E.-M."/>
            <person name="Klenk H.-P."/>
            <person name="Eisen J.A."/>
        </authorList>
    </citation>
    <scope>NUCLEOTIDE SEQUENCE [LARGE SCALE GENOMIC DNA]</scope>
    <source>
        <strain evidence="2 3">DSM 2279</strain>
    </source>
</reference>
<dbReference type="AlphaFoldDB" id="H1YXK6"/>
<gene>
    <name evidence="2" type="ORF">Metlim_0853</name>
</gene>
<dbReference type="STRING" id="937775.Metlim_0853"/>
<evidence type="ECO:0000313" key="2">
    <source>
        <dbReference type="EMBL" id="EHQ34975.1"/>
    </source>
</evidence>
<dbReference type="OrthoDB" id="324613at2157"/>
<keyword evidence="1" id="KW-1133">Transmembrane helix</keyword>
<dbReference type="InParanoid" id="H1YXK6"/>
<dbReference type="Pfam" id="PF23959">
    <property type="entry name" value="DUF7288"/>
    <property type="match status" value="1"/>
</dbReference>